<dbReference type="AlphaFoldDB" id="A0A0E9QQW2"/>
<reference evidence="1" key="2">
    <citation type="journal article" date="2015" name="Fish Shellfish Immunol.">
        <title>Early steps in the European eel (Anguilla anguilla)-Vibrio vulnificus interaction in the gills: Role of the RtxA13 toxin.</title>
        <authorList>
            <person name="Callol A."/>
            <person name="Pajuelo D."/>
            <person name="Ebbesson L."/>
            <person name="Teles M."/>
            <person name="MacKenzie S."/>
            <person name="Amaro C."/>
        </authorList>
    </citation>
    <scope>NUCLEOTIDE SEQUENCE</scope>
</reference>
<reference evidence="1" key="1">
    <citation type="submission" date="2014-11" db="EMBL/GenBank/DDBJ databases">
        <authorList>
            <person name="Amaro Gonzalez C."/>
        </authorList>
    </citation>
    <scope>NUCLEOTIDE SEQUENCE</scope>
</reference>
<evidence type="ECO:0000313" key="1">
    <source>
        <dbReference type="EMBL" id="JAH19316.1"/>
    </source>
</evidence>
<dbReference type="EMBL" id="GBXM01089261">
    <property type="protein sequence ID" value="JAH19316.1"/>
    <property type="molecule type" value="Transcribed_RNA"/>
</dbReference>
<name>A0A0E9QQW2_ANGAN</name>
<protein>
    <submittedName>
        <fullName evidence="1">Uncharacterized protein</fullName>
    </submittedName>
</protein>
<organism evidence="1">
    <name type="scientific">Anguilla anguilla</name>
    <name type="common">European freshwater eel</name>
    <name type="synonym">Muraena anguilla</name>
    <dbReference type="NCBI Taxonomy" id="7936"/>
    <lineage>
        <taxon>Eukaryota</taxon>
        <taxon>Metazoa</taxon>
        <taxon>Chordata</taxon>
        <taxon>Craniata</taxon>
        <taxon>Vertebrata</taxon>
        <taxon>Euteleostomi</taxon>
        <taxon>Actinopterygii</taxon>
        <taxon>Neopterygii</taxon>
        <taxon>Teleostei</taxon>
        <taxon>Anguilliformes</taxon>
        <taxon>Anguillidae</taxon>
        <taxon>Anguilla</taxon>
    </lineage>
</organism>
<sequence length="47" mass="5593">MVKYTKVFLGFNKSKKNQCVSIVVNLNSTFFQDWYAILIQFWGRSNK</sequence>
<proteinExistence type="predicted"/>
<accession>A0A0E9QQW2</accession>